<keyword evidence="2" id="KW-1185">Reference proteome</keyword>
<dbReference type="EMBL" id="CP010951">
    <property type="protein sequence ID" value="AMO21783.1"/>
    <property type="molecule type" value="Genomic_DNA"/>
</dbReference>
<dbReference type="Proteomes" id="UP000070433">
    <property type="component" value="Chromosome"/>
</dbReference>
<dbReference type="PATRIC" id="fig|94132.3.peg.286"/>
<protein>
    <submittedName>
        <fullName evidence="1">Phenol degradation protein meta</fullName>
    </submittedName>
</protein>
<gene>
    <name evidence="1" type="ORF">UC35_01445</name>
</gene>
<name>A0A127JPG0_9BURK</name>
<dbReference type="Pfam" id="PF13557">
    <property type="entry name" value="Phenol_MetA_deg"/>
    <property type="match status" value="1"/>
</dbReference>
<evidence type="ECO:0000313" key="2">
    <source>
        <dbReference type="Proteomes" id="UP000070433"/>
    </source>
</evidence>
<accession>A0A127JPG0</accession>
<reference evidence="1 2" key="1">
    <citation type="journal article" date="2014" name="Int. J. Syst. Evol. Microbiol.">
        <title>Ramlibacter solisilvae sp. nov., isolated from forest soil, and emended description of the genus Ramlibacter.</title>
        <authorList>
            <person name="Lee H.J."/>
            <person name="Lee S.H."/>
            <person name="Lee S.S."/>
            <person name="Lee J.S."/>
            <person name="Kim Y."/>
            <person name="Kim S.C."/>
            <person name="Jeon C.O."/>
        </authorList>
    </citation>
    <scope>NUCLEOTIDE SEQUENCE [LARGE SCALE GENOMIC DNA]</scope>
    <source>
        <strain evidence="1 2">5-10</strain>
    </source>
</reference>
<organism evidence="1 2">
    <name type="scientific">Ramlibacter tataouinensis</name>
    <dbReference type="NCBI Taxonomy" id="94132"/>
    <lineage>
        <taxon>Bacteria</taxon>
        <taxon>Pseudomonadati</taxon>
        <taxon>Pseudomonadota</taxon>
        <taxon>Betaproteobacteria</taxon>
        <taxon>Burkholderiales</taxon>
        <taxon>Comamonadaceae</taxon>
        <taxon>Ramlibacter</taxon>
    </lineage>
</organism>
<sequence length="304" mass="32583">MLLTFSFAPLALATEGGGGRPITGQQIAEGAGVVPPEPGFVVTLASIYYDGELKAGKQVPLIGAVSSGMDSRVSYNLANLTYVWNTGPGRWNFASGIGLPLQYTDIRASLTTPRAGIGTSDSSTQLSDLYLMPISAGYHISKTEHFSLSLPIYAPTGAYDVNRLANAGQNTWTFMPSVGYTRLGEASEFSALAAFEFYTPNHATDYHSGVLFRLDALWTTKVAAAWQLGVAGGWIEQVTDDKGATADRLDGFRGRSIGLGPIANWTGKLWNMPGTFSVRWVPEFEARNRPKGNGVQASLNLSLF</sequence>
<dbReference type="InterPro" id="IPR025737">
    <property type="entry name" value="FApF"/>
</dbReference>
<dbReference type="AlphaFoldDB" id="A0A127JPG0"/>
<evidence type="ECO:0000313" key="1">
    <source>
        <dbReference type="EMBL" id="AMO21783.1"/>
    </source>
</evidence>
<proteinExistence type="predicted"/>